<organism evidence="1">
    <name type="scientific">Rhodanobacter sp. IGA1.0</name>
    <dbReference type="NCBI Taxonomy" id="3158582"/>
    <lineage>
        <taxon>Bacteria</taxon>
        <taxon>Pseudomonadati</taxon>
        <taxon>Pseudomonadota</taxon>
        <taxon>Gammaproteobacteria</taxon>
        <taxon>Lysobacterales</taxon>
        <taxon>Rhodanobacteraceae</taxon>
        <taxon>Rhodanobacter</taxon>
    </lineage>
</organism>
<reference evidence="1" key="1">
    <citation type="submission" date="2024-06" db="EMBL/GenBank/DDBJ databases">
        <authorList>
            <person name="Sun Y."/>
        </authorList>
    </citation>
    <scope>NUCLEOTIDE SEQUENCE</scope>
    <source>
        <strain evidence="1">IGA1.0</strain>
    </source>
</reference>
<dbReference type="PROSITE" id="PS51257">
    <property type="entry name" value="PROKAR_LIPOPROTEIN"/>
    <property type="match status" value="1"/>
</dbReference>
<dbReference type="AlphaFoldDB" id="A0AAU7QIS1"/>
<evidence type="ECO:0000313" key="1">
    <source>
        <dbReference type="EMBL" id="XBS88979.1"/>
    </source>
</evidence>
<proteinExistence type="predicted"/>
<dbReference type="RefSeq" id="WP_350015671.1">
    <property type="nucleotide sequence ID" value="NZ_CP157948.1"/>
</dbReference>
<dbReference type="EMBL" id="CP157948">
    <property type="protein sequence ID" value="XBS88979.1"/>
    <property type="molecule type" value="Genomic_DNA"/>
</dbReference>
<accession>A0AAU7QIS1</accession>
<sequence>MSKVISMDGSASGSKNTHLGASAMACRLDARLAESSRPAVAHMRRACTDMTNRYCRRARPPAIIRRFTRRLAPGEPT</sequence>
<name>A0AAU7QIS1_9GAMM</name>
<protein>
    <submittedName>
        <fullName evidence="1">Uncharacterized protein</fullName>
    </submittedName>
</protein>
<gene>
    <name evidence="1" type="ORF">ABNK63_11270</name>
</gene>